<feature type="compositionally biased region" description="Low complexity" evidence="1">
    <location>
        <begin position="367"/>
        <end position="376"/>
    </location>
</feature>
<dbReference type="SMART" id="SM00456">
    <property type="entry name" value="WW"/>
    <property type="match status" value="1"/>
</dbReference>
<organism evidence="3 4">
    <name type="scientific">Ascodesmis nigricans</name>
    <dbReference type="NCBI Taxonomy" id="341454"/>
    <lineage>
        <taxon>Eukaryota</taxon>
        <taxon>Fungi</taxon>
        <taxon>Dikarya</taxon>
        <taxon>Ascomycota</taxon>
        <taxon>Pezizomycotina</taxon>
        <taxon>Pezizomycetes</taxon>
        <taxon>Pezizales</taxon>
        <taxon>Ascodesmidaceae</taxon>
        <taxon>Ascodesmis</taxon>
    </lineage>
</organism>
<dbReference type="Gene3D" id="2.20.70.10">
    <property type="match status" value="1"/>
</dbReference>
<dbReference type="PROSITE" id="PS01159">
    <property type="entry name" value="WW_DOMAIN_1"/>
    <property type="match status" value="1"/>
</dbReference>
<feature type="compositionally biased region" description="Low complexity" evidence="1">
    <location>
        <begin position="275"/>
        <end position="288"/>
    </location>
</feature>
<feature type="domain" description="WW" evidence="2">
    <location>
        <begin position="424"/>
        <end position="458"/>
    </location>
</feature>
<dbReference type="OrthoDB" id="2419400at2759"/>
<reference evidence="3 4" key="1">
    <citation type="submission" date="2019-04" db="EMBL/GenBank/DDBJ databases">
        <title>Comparative genomics and transcriptomics to analyze fruiting body development in filamentous ascomycetes.</title>
        <authorList>
            <consortium name="DOE Joint Genome Institute"/>
            <person name="Lutkenhaus R."/>
            <person name="Traeger S."/>
            <person name="Breuer J."/>
            <person name="Kuo A."/>
            <person name="Lipzen A."/>
            <person name="Pangilinan J."/>
            <person name="Dilworth D."/>
            <person name="Sandor L."/>
            <person name="Poggeler S."/>
            <person name="Barry K."/>
            <person name="Grigoriev I.V."/>
            <person name="Nowrousian M."/>
        </authorList>
    </citation>
    <scope>NUCLEOTIDE SEQUENCE [LARGE SCALE GENOMIC DNA]</scope>
    <source>
        <strain evidence="3 4">CBS 389.68</strain>
    </source>
</reference>
<dbReference type="PANTHER" id="PTHR46689:SF2">
    <property type="entry name" value="WW DOMAIN PROTEIN (AFU_ORTHOLOGUE AFUA_6G06520)"/>
    <property type="match status" value="1"/>
</dbReference>
<accession>A0A4S2MQ33</accession>
<dbReference type="Pfam" id="PF00397">
    <property type="entry name" value="WW"/>
    <property type="match status" value="1"/>
</dbReference>
<dbReference type="InterPro" id="IPR036020">
    <property type="entry name" value="WW_dom_sf"/>
</dbReference>
<dbReference type="Pfam" id="PF19050">
    <property type="entry name" value="PhoD_2"/>
    <property type="match status" value="1"/>
</dbReference>
<sequence length="1169" mass="129579">MSGHPLSPGDDENDLFAIPPKPHVQKNTPTNIEPLRINKRASQQLPPRRDSIPGATPPAPITDTPNPYFQHPAQRRPTMDGSSGQQQQASDAERRARHVSQLKPLQYNPNDAHQQPQHPQHPQHPAMTGHQRHPGEQEGPELNPYPQFHQQYWPPPSRMMSTSTTAARRGSPPPPETPATEAGEVPPAANPYMVDARRQTPTAVQGRNSPRYNQGPHRPPSSSRRNSTQHQPQQQPPRRPWTPTEDPSSYPHGPPTVWHGTGGQNAEDNLRSTESPRPASSAAHAPVPLEQEFERMNMSASPPPSYASLSHVPPRTGSRQSPPQATTAQGFPDEKRTVVIGAATNDIPSVNHAAHPAFQHDHVAARGSPASQAGPSTAPPQQPQQQSKQDQFNQGQLPMGVPGPGSDGSGTYMPPPNGVPGSPPQMPEGWMAHLDPNSGQYYYIHIASSHTQWEPPTIEQIQTMASPPPMASPPTTSPPAAPSSYMHQQQPLASPGFPPQTPSFPPDNKFHTGTSTMMSPPPLTSTSTWPSSSGYSSFSPPPPPAPIPLAGIHTYKIAPVNGEYFGPYLRYGNMNIDQGIWYGSIMLVTEYPQSPTVHLHLSRDLSPNPRQLKAVPIYTYKTWTFYRYDIDIQMLDMADMWTYAISTPLGCTRFEFLVAGRYERNWRFIGHSCNDFSVSVKSEERSRLGGHGFMWKDLMQKHMDCGGFHAQLGGGDQIYADRMWKEVQPLKEWLEIKGKENRKNAQWTTRHEDELTNAYFHYYTSSWDLPHIREAFAQIPYLFQLDDHDIFDGFGSYPEYMQFSNVFKNIGRLGIQWYLLFQHQTTVEMLHARADDSDLFTITGTGWHFIKYLGPAVAVVGLDTRSERNPHQVMAGSTYQGIFPKIASLPASVQHAIIMLAVPIIYPRLDSAESVMNTVATGKKAVTGTFNLLGKTVGSVAGVIGAKDVVQTGFQAVKKGVGKHGLMSGVVSVFGEVDILDDLRDHWTHESKDLERTYLIRTLQGISHSRGIRITFLSGDVHVCGAGLVHDPNKPHDHKTMYQIISSGIVNVPPPPMVLRVLHSSNRPLYIPQNGMRSNHLPTDTKEDMMEVFQNEVDGRPREQKKLMGKRNYAIFTAFEGDHPVHVNGMQQQVKSVSLAVDFIVQGEGPYGQTGKYGPVVVPRLEPGW</sequence>
<dbReference type="CDD" id="cd07389">
    <property type="entry name" value="MPP_PhoD"/>
    <property type="match status" value="1"/>
</dbReference>
<evidence type="ECO:0000256" key="1">
    <source>
        <dbReference type="SAM" id="MobiDB-lite"/>
    </source>
</evidence>
<feature type="compositionally biased region" description="Polar residues" evidence="1">
    <location>
        <begin position="317"/>
        <end position="329"/>
    </location>
</feature>
<dbReference type="PROSITE" id="PS50020">
    <property type="entry name" value="WW_DOMAIN_2"/>
    <property type="match status" value="1"/>
</dbReference>
<dbReference type="STRING" id="341454.A0A4S2MQ33"/>
<feature type="compositionally biased region" description="Polar residues" evidence="1">
    <location>
        <begin position="199"/>
        <end position="212"/>
    </location>
</feature>
<feature type="compositionally biased region" description="Low complexity" evidence="1">
    <location>
        <begin position="512"/>
        <end position="537"/>
    </location>
</feature>
<dbReference type="GO" id="GO:0016020">
    <property type="term" value="C:membrane"/>
    <property type="evidence" value="ECO:0007669"/>
    <property type="project" value="TreeGrafter"/>
</dbReference>
<evidence type="ECO:0000313" key="3">
    <source>
        <dbReference type="EMBL" id="TGZ79322.1"/>
    </source>
</evidence>
<dbReference type="Proteomes" id="UP000298138">
    <property type="component" value="Unassembled WGS sequence"/>
</dbReference>
<dbReference type="InterPro" id="IPR001202">
    <property type="entry name" value="WW_dom"/>
</dbReference>
<gene>
    <name evidence="3" type="ORF">EX30DRAFT_373097</name>
</gene>
<evidence type="ECO:0000313" key="4">
    <source>
        <dbReference type="Proteomes" id="UP000298138"/>
    </source>
</evidence>
<feature type="compositionally biased region" description="Pro residues" evidence="1">
    <location>
        <begin position="466"/>
        <end position="481"/>
    </location>
</feature>
<name>A0A4S2MQ33_9PEZI</name>
<dbReference type="InParanoid" id="A0A4S2MQ33"/>
<feature type="region of interest" description="Disordered" evidence="1">
    <location>
        <begin position="1"/>
        <end position="432"/>
    </location>
</feature>
<feature type="compositionally biased region" description="Low complexity" evidence="1">
    <location>
        <begin position="383"/>
        <end position="396"/>
    </location>
</feature>
<dbReference type="InterPro" id="IPR043904">
    <property type="entry name" value="PhoD_2-like"/>
</dbReference>
<dbReference type="InterPro" id="IPR018946">
    <property type="entry name" value="PhoD-like_MPP"/>
</dbReference>
<feature type="region of interest" description="Disordered" evidence="1">
    <location>
        <begin position="465"/>
        <end position="537"/>
    </location>
</feature>
<feature type="compositionally biased region" description="Pro residues" evidence="1">
    <location>
        <begin position="413"/>
        <end position="426"/>
    </location>
</feature>
<dbReference type="InterPro" id="IPR038607">
    <property type="entry name" value="PhoD-like_sf"/>
</dbReference>
<keyword evidence="4" id="KW-1185">Reference proteome</keyword>
<feature type="compositionally biased region" description="Low complexity" evidence="1">
    <location>
        <begin position="178"/>
        <end position="187"/>
    </location>
</feature>
<dbReference type="AlphaFoldDB" id="A0A4S2MQ33"/>
<evidence type="ECO:0000259" key="2">
    <source>
        <dbReference type="PROSITE" id="PS50020"/>
    </source>
</evidence>
<dbReference type="SUPFAM" id="SSF51045">
    <property type="entry name" value="WW domain"/>
    <property type="match status" value="1"/>
</dbReference>
<feature type="compositionally biased region" description="Pro residues" evidence="1">
    <location>
        <begin position="496"/>
        <end position="505"/>
    </location>
</feature>
<feature type="compositionally biased region" description="Low complexity" evidence="1">
    <location>
        <begin position="113"/>
        <end position="125"/>
    </location>
</feature>
<protein>
    <recommendedName>
        <fullName evidence="2">WW domain-containing protein</fullName>
    </recommendedName>
</protein>
<feature type="compositionally biased region" description="Low complexity" evidence="1">
    <location>
        <begin position="80"/>
        <end position="90"/>
    </location>
</feature>
<dbReference type="EMBL" id="ML220132">
    <property type="protein sequence ID" value="TGZ79322.1"/>
    <property type="molecule type" value="Genomic_DNA"/>
</dbReference>
<dbReference type="CDD" id="cd00201">
    <property type="entry name" value="WW"/>
    <property type="match status" value="1"/>
</dbReference>
<dbReference type="PANTHER" id="PTHR46689">
    <property type="entry name" value="MEMBRANE PROTEIN, PUTATIVE-RELATED"/>
    <property type="match status" value="1"/>
</dbReference>
<dbReference type="Gene3D" id="3.60.21.70">
    <property type="entry name" value="PhoD-like phosphatase"/>
    <property type="match status" value="1"/>
</dbReference>
<proteinExistence type="predicted"/>